<keyword evidence="1" id="KW-0808">Transferase</keyword>
<dbReference type="OrthoDB" id="2456252at2"/>
<dbReference type="Proteomes" id="UP000265801">
    <property type="component" value="Unassembled WGS sequence"/>
</dbReference>
<dbReference type="EMBL" id="QXIR01000016">
    <property type="protein sequence ID" value="RIW32676.1"/>
    <property type="molecule type" value="Genomic_DNA"/>
</dbReference>
<dbReference type="RefSeq" id="WP_119547235.1">
    <property type="nucleotide sequence ID" value="NZ_QXIR01000016.1"/>
</dbReference>
<proteinExistence type="predicted"/>
<dbReference type="InterPro" id="IPR030902">
    <property type="entry name" value="CLB_0814_fam"/>
</dbReference>
<dbReference type="NCBIfam" id="TIGR04540">
    <property type="entry name" value="CLB_0814_fam"/>
    <property type="match status" value="1"/>
</dbReference>
<evidence type="ECO:0000313" key="2">
    <source>
        <dbReference type="Proteomes" id="UP000265801"/>
    </source>
</evidence>
<dbReference type="GO" id="GO:0016740">
    <property type="term" value="F:transferase activity"/>
    <property type="evidence" value="ECO:0007669"/>
    <property type="project" value="UniProtKB-KW"/>
</dbReference>
<evidence type="ECO:0000313" key="1">
    <source>
        <dbReference type="EMBL" id="RIW32676.1"/>
    </source>
</evidence>
<name>A0A3A1QWP5_9BACI</name>
<organism evidence="1 2">
    <name type="scientific">Bacillus salacetis</name>
    <dbReference type="NCBI Taxonomy" id="2315464"/>
    <lineage>
        <taxon>Bacteria</taxon>
        <taxon>Bacillati</taxon>
        <taxon>Bacillota</taxon>
        <taxon>Bacilli</taxon>
        <taxon>Bacillales</taxon>
        <taxon>Bacillaceae</taxon>
        <taxon>Bacillus</taxon>
    </lineage>
</organism>
<keyword evidence="2" id="KW-1185">Reference proteome</keyword>
<gene>
    <name evidence="1" type="ORF">D3H55_12380</name>
</gene>
<comment type="caution">
    <text evidence="1">The sequence shown here is derived from an EMBL/GenBank/DDBJ whole genome shotgun (WGS) entry which is preliminary data.</text>
</comment>
<dbReference type="AlphaFoldDB" id="A0A3A1QWP5"/>
<sequence length="83" mass="9694">MEVKLFYKTQRELATAINSIIDAYWENQINEDALIKNVTSIYENNENKVLKDNKFTTVLKQQCGKRRLEVVEKVLNIGNMMAK</sequence>
<protein>
    <submittedName>
        <fullName evidence="1">Glycosyl transferase</fullName>
    </submittedName>
</protein>
<reference evidence="1 2" key="1">
    <citation type="submission" date="2018-09" db="EMBL/GenBank/DDBJ databases">
        <title>Bacillus saliacetes sp. nov., isolated from Thai shrimp paste (Ka-pi).</title>
        <authorList>
            <person name="Daroonpunt R."/>
            <person name="Tanasupawat S."/>
            <person name="Yiamsombut S."/>
        </authorList>
    </citation>
    <scope>NUCLEOTIDE SEQUENCE [LARGE SCALE GENOMIC DNA]</scope>
    <source>
        <strain evidence="1 2">SKP7-4</strain>
    </source>
</reference>
<accession>A0A3A1QWP5</accession>